<keyword evidence="3 7" id="KW-0812">Transmembrane</keyword>
<feature type="transmembrane region" description="Helical" evidence="7">
    <location>
        <begin position="161"/>
        <end position="180"/>
    </location>
</feature>
<dbReference type="InterPro" id="IPR001594">
    <property type="entry name" value="Palmitoyltrfase_DHHC"/>
</dbReference>
<evidence type="ECO:0000313" key="9">
    <source>
        <dbReference type="EMBL" id="CAH1774072.1"/>
    </source>
</evidence>
<evidence type="ECO:0000256" key="7">
    <source>
        <dbReference type="RuleBase" id="RU079119"/>
    </source>
</evidence>
<reference evidence="9" key="1">
    <citation type="submission" date="2022-03" db="EMBL/GenBank/DDBJ databases">
        <authorList>
            <person name="Martin C."/>
        </authorList>
    </citation>
    <scope>NUCLEOTIDE SEQUENCE</scope>
</reference>
<evidence type="ECO:0000256" key="1">
    <source>
        <dbReference type="ARBA" id="ARBA00004141"/>
    </source>
</evidence>
<evidence type="ECO:0000256" key="4">
    <source>
        <dbReference type="ARBA" id="ARBA00022989"/>
    </source>
</evidence>
<organism evidence="9 10">
    <name type="scientific">Owenia fusiformis</name>
    <name type="common">Polychaete worm</name>
    <dbReference type="NCBI Taxonomy" id="6347"/>
    <lineage>
        <taxon>Eukaryota</taxon>
        <taxon>Metazoa</taxon>
        <taxon>Spiralia</taxon>
        <taxon>Lophotrochozoa</taxon>
        <taxon>Annelida</taxon>
        <taxon>Polychaeta</taxon>
        <taxon>Sedentaria</taxon>
        <taxon>Canalipalpata</taxon>
        <taxon>Sabellida</taxon>
        <taxon>Oweniida</taxon>
        <taxon>Oweniidae</taxon>
        <taxon>Owenia</taxon>
    </lineage>
</organism>
<evidence type="ECO:0000313" key="10">
    <source>
        <dbReference type="Proteomes" id="UP000749559"/>
    </source>
</evidence>
<dbReference type="OrthoDB" id="302728at2759"/>
<feature type="transmembrane region" description="Helical" evidence="7">
    <location>
        <begin position="43"/>
        <end position="62"/>
    </location>
</feature>
<name>A0A8S4MZ32_OWEFU</name>
<comment type="similarity">
    <text evidence="7">Belongs to the DHHC palmitoyltransferase family.</text>
</comment>
<evidence type="ECO:0000259" key="8">
    <source>
        <dbReference type="Pfam" id="PF01529"/>
    </source>
</evidence>
<evidence type="ECO:0000256" key="3">
    <source>
        <dbReference type="ARBA" id="ARBA00022692"/>
    </source>
</evidence>
<dbReference type="EMBL" id="CAIIXF020000001">
    <property type="protein sequence ID" value="CAH1774072.1"/>
    <property type="molecule type" value="Genomic_DNA"/>
</dbReference>
<dbReference type="GO" id="GO:0016020">
    <property type="term" value="C:membrane"/>
    <property type="evidence" value="ECO:0007669"/>
    <property type="project" value="UniProtKB-SubCell"/>
</dbReference>
<feature type="transmembrane region" description="Helical" evidence="7">
    <location>
        <begin position="12"/>
        <end position="31"/>
    </location>
</feature>
<comment type="domain">
    <text evidence="7">The DHHC domain is required for palmitoyltransferase activity.</text>
</comment>
<comment type="subcellular location">
    <subcellularLocation>
        <location evidence="1">Membrane</location>
        <topology evidence="1">Multi-pass membrane protein</topology>
    </subcellularLocation>
</comment>
<dbReference type="Pfam" id="PF01529">
    <property type="entry name" value="DHHC"/>
    <property type="match status" value="1"/>
</dbReference>
<dbReference type="EC" id="2.3.1.225" evidence="7"/>
<keyword evidence="5 7" id="KW-0472">Membrane</keyword>
<feature type="transmembrane region" description="Helical" evidence="7">
    <location>
        <begin position="131"/>
        <end position="149"/>
    </location>
</feature>
<gene>
    <name evidence="9" type="ORF">OFUS_LOCUS1593</name>
</gene>
<dbReference type="Proteomes" id="UP000749559">
    <property type="component" value="Unassembled WGS sequence"/>
</dbReference>
<dbReference type="PANTHER" id="PTHR12246">
    <property type="entry name" value="PALMITOYLTRANSFERASE ZDHHC16"/>
    <property type="match status" value="1"/>
</dbReference>
<keyword evidence="2 7" id="KW-0808">Transferase</keyword>
<dbReference type="GO" id="GO:0019706">
    <property type="term" value="F:protein-cysteine S-palmitoyltransferase activity"/>
    <property type="evidence" value="ECO:0007669"/>
    <property type="project" value="UniProtKB-EC"/>
</dbReference>
<dbReference type="PROSITE" id="PS50216">
    <property type="entry name" value="DHHC"/>
    <property type="match status" value="1"/>
</dbReference>
<keyword evidence="4 7" id="KW-1133">Transmembrane helix</keyword>
<comment type="catalytic activity">
    <reaction evidence="7">
        <text>L-cysteinyl-[protein] + hexadecanoyl-CoA = S-hexadecanoyl-L-cysteinyl-[protein] + CoA</text>
        <dbReference type="Rhea" id="RHEA:36683"/>
        <dbReference type="Rhea" id="RHEA-COMP:10131"/>
        <dbReference type="Rhea" id="RHEA-COMP:11032"/>
        <dbReference type="ChEBI" id="CHEBI:29950"/>
        <dbReference type="ChEBI" id="CHEBI:57287"/>
        <dbReference type="ChEBI" id="CHEBI:57379"/>
        <dbReference type="ChEBI" id="CHEBI:74151"/>
        <dbReference type="EC" id="2.3.1.225"/>
    </reaction>
</comment>
<sequence length="271" mass="31666">MALPSSVIDRIALSVFLLGGPYTFFYEFYIVSGHYFGDQYPSWIYFHVCIGMFGMLETYWNLYYVNITSNIVPQSLWTKPKDQTDGKKCMKCAIGVPPRSHHCKLCDKCILKRDHHCWFAATCIGHNNHRYYVVMILYVWIAAVYANLYNLQFNMYHIRTFGDLAVTLAGPHVGLLLGWYTAYDFYIRVMTALGVYFLVMFTWLLGLQLVQLQHGQTQYEWKKKIEQYDRGLKFNLKAIVGQRVIAVWFLPWISSPLLSNGMDYTRGEKMD</sequence>
<keyword evidence="6 7" id="KW-0012">Acyltransferase</keyword>
<accession>A0A8S4MZ32</accession>
<proteinExistence type="inferred from homology"/>
<dbReference type="AlphaFoldDB" id="A0A8S4MZ32"/>
<protein>
    <recommendedName>
        <fullName evidence="7">Palmitoyltransferase</fullName>
        <ecNumber evidence="7">2.3.1.225</ecNumber>
    </recommendedName>
</protein>
<feature type="domain" description="Palmitoyltransferase DHHC" evidence="8">
    <location>
        <begin position="85"/>
        <end position="224"/>
    </location>
</feature>
<comment type="caution">
    <text evidence="9">The sequence shown here is derived from an EMBL/GenBank/DDBJ whole genome shotgun (WGS) entry which is preliminary data.</text>
</comment>
<feature type="transmembrane region" description="Helical" evidence="7">
    <location>
        <begin position="186"/>
        <end position="210"/>
    </location>
</feature>
<keyword evidence="10" id="KW-1185">Reference proteome</keyword>
<feature type="transmembrane region" description="Helical" evidence="7">
    <location>
        <begin position="231"/>
        <end position="253"/>
    </location>
</feature>
<evidence type="ECO:0000256" key="5">
    <source>
        <dbReference type="ARBA" id="ARBA00023136"/>
    </source>
</evidence>
<evidence type="ECO:0000256" key="2">
    <source>
        <dbReference type="ARBA" id="ARBA00022679"/>
    </source>
</evidence>
<dbReference type="InterPro" id="IPR039859">
    <property type="entry name" value="PFA4/ZDH16/20/ERF2-like"/>
</dbReference>
<evidence type="ECO:0000256" key="6">
    <source>
        <dbReference type="ARBA" id="ARBA00023315"/>
    </source>
</evidence>